<organism evidence="2 3">
    <name type="scientific">Lactuca sativa</name>
    <name type="common">Garden lettuce</name>
    <dbReference type="NCBI Taxonomy" id="4236"/>
    <lineage>
        <taxon>Eukaryota</taxon>
        <taxon>Viridiplantae</taxon>
        <taxon>Streptophyta</taxon>
        <taxon>Embryophyta</taxon>
        <taxon>Tracheophyta</taxon>
        <taxon>Spermatophyta</taxon>
        <taxon>Magnoliopsida</taxon>
        <taxon>eudicotyledons</taxon>
        <taxon>Gunneridae</taxon>
        <taxon>Pentapetalae</taxon>
        <taxon>asterids</taxon>
        <taxon>campanulids</taxon>
        <taxon>Asterales</taxon>
        <taxon>Asteraceae</taxon>
        <taxon>Cichorioideae</taxon>
        <taxon>Cichorieae</taxon>
        <taxon>Lactucinae</taxon>
        <taxon>Lactuca</taxon>
    </lineage>
</organism>
<accession>A0A9R1WYA8</accession>
<feature type="region of interest" description="Disordered" evidence="1">
    <location>
        <begin position="1"/>
        <end position="30"/>
    </location>
</feature>
<dbReference type="Proteomes" id="UP000235145">
    <property type="component" value="Unassembled WGS sequence"/>
</dbReference>
<proteinExistence type="predicted"/>
<keyword evidence="3" id="KW-1185">Reference proteome</keyword>
<name>A0A9R1WYA8_LACSA</name>
<comment type="caution">
    <text evidence="2">The sequence shown here is derived from an EMBL/GenBank/DDBJ whole genome shotgun (WGS) entry which is preliminary data.</text>
</comment>
<dbReference type="AlphaFoldDB" id="A0A9R1WYA8"/>
<protein>
    <submittedName>
        <fullName evidence="2">Uncharacterized protein</fullName>
    </submittedName>
</protein>
<dbReference type="EMBL" id="NBSK02000008">
    <property type="protein sequence ID" value="KAJ0189797.1"/>
    <property type="molecule type" value="Genomic_DNA"/>
</dbReference>
<sequence>MSPKPSGKDFDDFDHFVGNQVNEEDKPESNDNYNYLVDNYNYVEDVETDMVDFNLNIEIYEKFVGRGVTQERMDDIDDKLEDCDVICNDEFDSLEKDYDEDNKRISIRQSIKRLVILESLCWS</sequence>
<feature type="compositionally biased region" description="Basic and acidic residues" evidence="1">
    <location>
        <begin position="1"/>
        <end position="15"/>
    </location>
</feature>
<evidence type="ECO:0000313" key="2">
    <source>
        <dbReference type="EMBL" id="KAJ0189797.1"/>
    </source>
</evidence>
<gene>
    <name evidence="2" type="ORF">LSAT_V11C800406260</name>
</gene>
<reference evidence="2 3" key="1">
    <citation type="journal article" date="2017" name="Nat. Commun.">
        <title>Genome assembly with in vitro proximity ligation data and whole-genome triplication in lettuce.</title>
        <authorList>
            <person name="Reyes-Chin-Wo S."/>
            <person name="Wang Z."/>
            <person name="Yang X."/>
            <person name="Kozik A."/>
            <person name="Arikit S."/>
            <person name="Song C."/>
            <person name="Xia L."/>
            <person name="Froenicke L."/>
            <person name="Lavelle D.O."/>
            <person name="Truco M.J."/>
            <person name="Xia R."/>
            <person name="Zhu S."/>
            <person name="Xu C."/>
            <person name="Xu H."/>
            <person name="Xu X."/>
            <person name="Cox K."/>
            <person name="Korf I."/>
            <person name="Meyers B.C."/>
            <person name="Michelmore R.W."/>
        </authorList>
    </citation>
    <scope>NUCLEOTIDE SEQUENCE [LARGE SCALE GENOMIC DNA]</scope>
    <source>
        <strain evidence="3">cv. Salinas</strain>
        <tissue evidence="2">Seedlings</tissue>
    </source>
</reference>
<evidence type="ECO:0000256" key="1">
    <source>
        <dbReference type="SAM" id="MobiDB-lite"/>
    </source>
</evidence>
<evidence type="ECO:0000313" key="3">
    <source>
        <dbReference type="Proteomes" id="UP000235145"/>
    </source>
</evidence>